<dbReference type="InterPro" id="IPR002104">
    <property type="entry name" value="Integrase_catalytic"/>
</dbReference>
<sequence length="345" mass="38842">MNDISVFTGLTAGETLNDELTRKLEAFVRHRDAFSPNTWRQLLSVMRICWRWSQENRRSFLPMTPEDLQDYLFHLQAIGRATSTISVHAALIAMLHRNAGLVPPTVAPDVVRARKKINRTAVVLGERTGQAVPFCRPDLNRLDAAWQHSSRLQQLRDLAFMHVAYGTLLRMSELSRLRVRDISRAADGRIILDVGWTKTILQSGGMVKALSARSSKRLMEWIHAAGLASEPDAILFCPIHRSNKVTTAANVPMSAPCLEDIWRRATRQAGEKSSLKTNKGRYSSWSGHSARVGAAQDMARKGISIAQIMQEGTWTQTQTVMRYIRRVEAHKGAMVGLMEKEDWSE</sequence>
<evidence type="ECO:0000256" key="3">
    <source>
        <dbReference type="ARBA" id="ARBA00023172"/>
    </source>
</evidence>
<dbReference type="Pfam" id="PF00589">
    <property type="entry name" value="Phage_integrase"/>
    <property type="match status" value="1"/>
</dbReference>
<feature type="domain" description="Tyr recombinase" evidence="5">
    <location>
        <begin position="129"/>
        <end position="336"/>
    </location>
</feature>
<evidence type="ECO:0000313" key="7">
    <source>
        <dbReference type="EMBL" id="KHJ65579.1"/>
    </source>
</evidence>
<dbReference type="SUPFAM" id="SSF47823">
    <property type="entry name" value="lambda integrase-like, N-terminal domain"/>
    <property type="match status" value="1"/>
</dbReference>
<proteinExistence type="predicted"/>
<evidence type="ECO:0000259" key="6">
    <source>
        <dbReference type="PROSITE" id="PS51900"/>
    </source>
</evidence>
<organism evidence="7 8">
    <name type="scientific">Pantoea rodasii</name>
    <dbReference type="NCBI Taxonomy" id="1076549"/>
    <lineage>
        <taxon>Bacteria</taxon>
        <taxon>Pseudomonadati</taxon>
        <taxon>Pseudomonadota</taxon>
        <taxon>Gammaproteobacteria</taxon>
        <taxon>Enterobacterales</taxon>
        <taxon>Erwiniaceae</taxon>
        <taxon>Pantoea</taxon>
    </lineage>
</organism>
<dbReference type="Gene3D" id="1.10.443.10">
    <property type="entry name" value="Intergrase catalytic core"/>
    <property type="match status" value="1"/>
</dbReference>
<evidence type="ECO:0000256" key="4">
    <source>
        <dbReference type="PROSITE-ProRule" id="PRU01248"/>
    </source>
</evidence>
<dbReference type="RefSeq" id="WP_039336210.1">
    <property type="nucleotide sequence ID" value="NZ_JTJJ01000119.1"/>
</dbReference>
<dbReference type="AlphaFoldDB" id="A0A0B1QYX2"/>
<dbReference type="Proteomes" id="UP000030853">
    <property type="component" value="Unassembled WGS sequence"/>
</dbReference>
<reference evidence="7 8" key="1">
    <citation type="submission" date="2014-11" db="EMBL/GenBank/DDBJ databases">
        <title>Genome sequencing of Pantoea rodasii ND03.</title>
        <authorList>
            <person name="Muhamad Yunos N.Y."/>
            <person name="Chan K.-G."/>
        </authorList>
    </citation>
    <scope>NUCLEOTIDE SEQUENCE [LARGE SCALE GENOMIC DNA]</scope>
    <source>
        <strain evidence="7 8">ND03</strain>
    </source>
</reference>
<dbReference type="PROSITE" id="PS51900">
    <property type="entry name" value="CB"/>
    <property type="match status" value="1"/>
</dbReference>
<protein>
    <submittedName>
        <fullName evidence="7">Cre</fullName>
    </submittedName>
</protein>
<keyword evidence="2 4" id="KW-0238">DNA-binding</keyword>
<dbReference type="Gene3D" id="1.10.150.130">
    <property type="match status" value="1"/>
</dbReference>
<feature type="domain" description="Core-binding (CB)" evidence="6">
    <location>
        <begin position="18"/>
        <end position="100"/>
    </location>
</feature>
<evidence type="ECO:0000256" key="1">
    <source>
        <dbReference type="ARBA" id="ARBA00022908"/>
    </source>
</evidence>
<dbReference type="InterPro" id="IPR011010">
    <property type="entry name" value="DNA_brk_join_enz"/>
</dbReference>
<evidence type="ECO:0000256" key="2">
    <source>
        <dbReference type="ARBA" id="ARBA00023125"/>
    </source>
</evidence>
<evidence type="ECO:0000313" key="8">
    <source>
        <dbReference type="Proteomes" id="UP000030853"/>
    </source>
</evidence>
<dbReference type="GO" id="GO:0015074">
    <property type="term" value="P:DNA integration"/>
    <property type="evidence" value="ECO:0007669"/>
    <property type="project" value="UniProtKB-KW"/>
</dbReference>
<dbReference type="PROSITE" id="PS51898">
    <property type="entry name" value="TYR_RECOMBINASE"/>
    <property type="match status" value="1"/>
</dbReference>
<keyword evidence="1" id="KW-0229">DNA integration</keyword>
<dbReference type="SUPFAM" id="SSF56349">
    <property type="entry name" value="DNA breaking-rejoining enzymes"/>
    <property type="match status" value="1"/>
</dbReference>
<evidence type="ECO:0000259" key="5">
    <source>
        <dbReference type="PROSITE" id="PS51898"/>
    </source>
</evidence>
<gene>
    <name evidence="7" type="ORF">QU24_23555</name>
</gene>
<dbReference type="EMBL" id="JTJJ01000119">
    <property type="protein sequence ID" value="KHJ65579.1"/>
    <property type="molecule type" value="Genomic_DNA"/>
</dbReference>
<comment type="caution">
    <text evidence="7">The sequence shown here is derived from an EMBL/GenBank/DDBJ whole genome shotgun (WGS) entry which is preliminary data.</text>
</comment>
<keyword evidence="3" id="KW-0233">DNA recombination</keyword>
<name>A0A0B1QYX2_9GAMM</name>
<dbReference type="GO" id="GO:0006310">
    <property type="term" value="P:DNA recombination"/>
    <property type="evidence" value="ECO:0007669"/>
    <property type="project" value="UniProtKB-KW"/>
</dbReference>
<dbReference type="InterPro" id="IPR052925">
    <property type="entry name" value="Phage_Integrase-like_Recomb"/>
</dbReference>
<dbReference type="InterPro" id="IPR044068">
    <property type="entry name" value="CB"/>
</dbReference>
<dbReference type="GO" id="GO:0003677">
    <property type="term" value="F:DNA binding"/>
    <property type="evidence" value="ECO:0007669"/>
    <property type="project" value="UniProtKB-UniRule"/>
</dbReference>
<dbReference type="PANTHER" id="PTHR34605">
    <property type="entry name" value="PHAGE_INTEGRASE DOMAIN-CONTAINING PROTEIN"/>
    <property type="match status" value="1"/>
</dbReference>
<accession>A0A0B1QYX2</accession>
<dbReference type="PANTHER" id="PTHR34605:SF4">
    <property type="entry name" value="DNA ADENINE METHYLTRANSFERASE"/>
    <property type="match status" value="1"/>
</dbReference>
<dbReference type="InterPro" id="IPR010998">
    <property type="entry name" value="Integrase_recombinase_N"/>
</dbReference>
<dbReference type="InterPro" id="IPR013762">
    <property type="entry name" value="Integrase-like_cat_sf"/>
</dbReference>